<dbReference type="GO" id="GO:0000724">
    <property type="term" value="P:double-strand break repair via homologous recombination"/>
    <property type="evidence" value="ECO:0007669"/>
    <property type="project" value="TreeGrafter"/>
</dbReference>
<keyword evidence="7" id="KW-0378">Hydrolase</keyword>
<feature type="compositionally biased region" description="Polar residues" evidence="5">
    <location>
        <begin position="19"/>
        <end position="30"/>
    </location>
</feature>
<accession>A0A371DS05</accession>
<dbReference type="InterPro" id="IPR038729">
    <property type="entry name" value="Rad50/SbcC_AAA"/>
</dbReference>
<dbReference type="OrthoDB" id="10254973at2759"/>
<feature type="compositionally biased region" description="Basic and acidic residues" evidence="5">
    <location>
        <begin position="98"/>
        <end position="126"/>
    </location>
</feature>
<evidence type="ECO:0000313" key="7">
    <source>
        <dbReference type="EMBL" id="RDX55312.1"/>
    </source>
</evidence>
<dbReference type="GO" id="GO:0003697">
    <property type="term" value="F:single-stranded DNA binding"/>
    <property type="evidence" value="ECO:0007669"/>
    <property type="project" value="TreeGrafter"/>
</dbReference>
<dbReference type="GO" id="GO:0016887">
    <property type="term" value="F:ATP hydrolysis activity"/>
    <property type="evidence" value="ECO:0007669"/>
    <property type="project" value="InterPro"/>
</dbReference>
<reference evidence="7 8" key="1">
    <citation type="journal article" date="2018" name="Biotechnol. Biofuels">
        <title>Integrative visual omics of the white-rot fungus Polyporus brumalis exposes the biotechnological potential of its oxidative enzymes for delignifying raw plant biomass.</title>
        <authorList>
            <person name="Miyauchi S."/>
            <person name="Rancon A."/>
            <person name="Drula E."/>
            <person name="Hage H."/>
            <person name="Chaduli D."/>
            <person name="Favel A."/>
            <person name="Grisel S."/>
            <person name="Henrissat B."/>
            <person name="Herpoel-Gimbert I."/>
            <person name="Ruiz-Duenas F.J."/>
            <person name="Chevret D."/>
            <person name="Hainaut M."/>
            <person name="Lin J."/>
            <person name="Wang M."/>
            <person name="Pangilinan J."/>
            <person name="Lipzen A."/>
            <person name="Lesage-Meessen L."/>
            <person name="Navarro D."/>
            <person name="Riley R."/>
            <person name="Grigoriev I.V."/>
            <person name="Zhou S."/>
            <person name="Raouche S."/>
            <person name="Rosso M.N."/>
        </authorList>
    </citation>
    <scope>NUCLEOTIDE SEQUENCE [LARGE SCALE GENOMIC DNA]</scope>
    <source>
        <strain evidence="7 8">BRFM 1820</strain>
    </source>
</reference>
<feature type="region of interest" description="Disordered" evidence="5">
    <location>
        <begin position="400"/>
        <end position="435"/>
    </location>
</feature>
<dbReference type="InterPro" id="IPR027417">
    <property type="entry name" value="P-loop_NTPase"/>
</dbReference>
<organism evidence="7 8">
    <name type="scientific">Lentinus brumalis</name>
    <dbReference type="NCBI Taxonomy" id="2498619"/>
    <lineage>
        <taxon>Eukaryota</taxon>
        <taxon>Fungi</taxon>
        <taxon>Dikarya</taxon>
        <taxon>Basidiomycota</taxon>
        <taxon>Agaricomycotina</taxon>
        <taxon>Agaricomycetes</taxon>
        <taxon>Polyporales</taxon>
        <taxon>Polyporaceae</taxon>
        <taxon>Lentinus</taxon>
    </lineage>
</organism>
<keyword evidence="8" id="KW-1185">Reference proteome</keyword>
<dbReference type="Gene3D" id="3.40.50.300">
    <property type="entry name" value="P-loop containing nucleotide triphosphate hydrolases"/>
    <property type="match status" value="1"/>
</dbReference>
<keyword evidence="3 4" id="KW-0175">Coiled coil</keyword>
<sequence length="435" mass="49110">MARRAASHDSTESHKENNGLASSHLTNGKSATDAGATRGKRAAMRNHVDAEEDDERAEENGADAEKDDDDADAEGEQDEEQDVEQDGEQSPKGRKRARINDEGDSRPTDGGPKAEKRGQTLPRDVDGFIPGSIVRIQLRNFLTYDWVEFRPGPYLNMIFGPNGTGKSSIACAICLGLNFPPALLNRAQDLKSFVKNDKQDGHIEIELKGAKGKPNLIIRRLLSNNSKSAPFELNGKSASGKEINARMAELNVQVNNLCAFLPQDRVAEFARMTPQQLLRETQRAAGNENLTAWHDTLIGSGRELRTIQELVNADRDQLKTMEERNANLERDVRRYEERAALEKRIKLLELIVPFKEYYEARDVYRDLKPKKAEAVKNWKLLKRRNQPFVDMQKAMEAELKERDKARDEKKNAVRRKVQAMSGKWKEVNGRGRRGP</sequence>
<evidence type="ECO:0000256" key="2">
    <source>
        <dbReference type="ARBA" id="ARBA00018687"/>
    </source>
</evidence>
<dbReference type="STRING" id="139420.A0A371DS05"/>
<feature type="domain" description="Rad50/SbcC-type AAA" evidence="6">
    <location>
        <begin position="135"/>
        <end position="344"/>
    </location>
</feature>
<evidence type="ECO:0000256" key="3">
    <source>
        <dbReference type="ARBA" id="ARBA00023054"/>
    </source>
</evidence>
<evidence type="ECO:0000256" key="4">
    <source>
        <dbReference type="SAM" id="Coils"/>
    </source>
</evidence>
<dbReference type="PANTHER" id="PTHR45916">
    <property type="entry name" value="STRUCTURAL MAINTENANCE OF CHROMOSOMES PROTEIN 5"/>
    <property type="match status" value="1"/>
</dbReference>
<feature type="coiled-coil region" evidence="4">
    <location>
        <begin position="304"/>
        <end position="345"/>
    </location>
</feature>
<evidence type="ECO:0000313" key="8">
    <source>
        <dbReference type="Proteomes" id="UP000256964"/>
    </source>
</evidence>
<comment type="similarity">
    <text evidence="1">Belongs to the SMC family. SMC5 subfamily.</text>
</comment>
<feature type="compositionally biased region" description="Basic and acidic residues" evidence="5">
    <location>
        <begin position="400"/>
        <end position="411"/>
    </location>
</feature>
<gene>
    <name evidence="7" type="ORF">OH76DRAFT_731136</name>
</gene>
<dbReference type="Pfam" id="PF13476">
    <property type="entry name" value="AAA_23"/>
    <property type="match status" value="1"/>
</dbReference>
<dbReference type="PANTHER" id="PTHR45916:SF1">
    <property type="entry name" value="STRUCTURAL MAINTENANCE OF CHROMOSOMES PROTEIN 5"/>
    <property type="match status" value="1"/>
</dbReference>
<dbReference type="AlphaFoldDB" id="A0A371DS05"/>
<feature type="compositionally biased region" description="Acidic residues" evidence="5">
    <location>
        <begin position="50"/>
        <end position="87"/>
    </location>
</feature>
<feature type="region of interest" description="Disordered" evidence="5">
    <location>
        <begin position="1"/>
        <end position="126"/>
    </location>
</feature>
<name>A0A371DS05_9APHY</name>
<evidence type="ECO:0000259" key="6">
    <source>
        <dbReference type="Pfam" id="PF13476"/>
    </source>
</evidence>
<dbReference type="SUPFAM" id="SSF52540">
    <property type="entry name" value="P-loop containing nucleoside triphosphate hydrolases"/>
    <property type="match status" value="1"/>
</dbReference>
<dbReference type="GO" id="GO:0030915">
    <property type="term" value="C:Smc5-Smc6 complex"/>
    <property type="evidence" value="ECO:0007669"/>
    <property type="project" value="TreeGrafter"/>
</dbReference>
<protein>
    <recommendedName>
        <fullName evidence="2">Structural maintenance of chromosomes protein 5</fullName>
    </recommendedName>
</protein>
<evidence type="ECO:0000256" key="5">
    <source>
        <dbReference type="SAM" id="MobiDB-lite"/>
    </source>
</evidence>
<dbReference type="Proteomes" id="UP000256964">
    <property type="component" value="Unassembled WGS sequence"/>
</dbReference>
<feature type="compositionally biased region" description="Basic and acidic residues" evidence="5">
    <location>
        <begin position="1"/>
        <end position="17"/>
    </location>
</feature>
<dbReference type="EMBL" id="KZ857382">
    <property type="protein sequence ID" value="RDX55312.1"/>
    <property type="molecule type" value="Genomic_DNA"/>
</dbReference>
<proteinExistence type="inferred from homology"/>
<dbReference type="GO" id="GO:0005634">
    <property type="term" value="C:nucleus"/>
    <property type="evidence" value="ECO:0007669"/>
    <property type="project" value="TreeGrafter"/>
</dbReference>
<evidence type="ECO:0000256" key="1">
    <source>
        <dbReference type="ARBA" id="ARBA00010171"/>
    </source>
</evidence>